<name>A0ABW6MGX4_9ACTN</name>
<dbReference type="EMBL" id="JBIAHM010000019">
    <property type="protein sequence ID" value="MFE9605371.1"/>
    <property type="molecule type" value="Genomic_DNA"/>
</dbReference>
<accession>A0ABW6MGX4</accession>
<dbReference type="RefSeq" id="WP_388114146.1">
    <property type="nucleotide sequence ID" value="NZ_JBIAHM010000019.1"/>
</dbReference>
<evidence type="ECO:0000313" key="1">
    <source>
        <dbReference type="EMBL" id="MFE9605371.1"/>
    </source>
</evidence>
<keyword evidence="2" id="KW-1185">Reference proteome</keyword>
<comment type="caution">
    <text evidence="1">The sequence shown here is derived from an EMBL/GenBank/DDBJ whole genome shotgun (WGS) entry which is preliminary data.</text>
</comment>
<protein>
    <recommendedName>
        <fullName evidence="3">Secreted protein</fullName>
    </recommendedName>
</protein>
<gene>
    <name evidence="1" type="ORF">ACFYNQ_43355</name>
</gene>
<dbReference type="Proteomes" id="UP001601303">
    <property type="component" value="Unassembled WGS sequence"/>
</dbReference>
<evidence type="ECO:0008006" key="3">
    <source>
        <dbReference type="Google" id="ProtNLM"/>
    </source>
</evidence>
<organism evidence="1 2">
    <name type="scientific">Streptomyces hokutonensis</name>
    <dbReference type="NCBI Taxonomy" id="1306990"/>
    <lineage>
        <taxon>Bacteria</taxon>
        <taxon>Bacillati</taxon>
        <taxon>Actinomycetota</taxon>
        <taxon>Actinomycetes</taxon>
        <taxon>Kitasatosporales</taxon>
        <taxon>Streptomycetaceae</taxon>
        <taxon>Streptomyces</taxon>
    </lineage>
</organism>
<reference evidence="1 2" key="1">
    <citation type="submission" date="2024-10" db="EMBL/GenBank/DDBJ databases">
        <title>The Natural Products Discovery Center: Release of the First 8490 Sequenced Strains for Exploring Actinobacteria Biosynthetic Diversity.</title>
        <authorList>
            <person name="Kalkreuter E."/>
            <person name="Kautsar S.A."/>
            <person name="Yang D."/>
            <person name="Bader C.D."/>
            <person name="Teijaro C.N."/>
            <person name="Fluegel L."/>
            <person name="Davis C.M."/>
            <person name="Simpson J.R."/>
            <person name="Lauterbach L."/>
            <person name="Steele A.D."/>
            <person name="Gui C."/>
            <person name="Meng S."/>
            <person name="Li G."/>
            <person name="Viehrig K."/>
            <person name="Ye F."/>
            <person name="Su P."/>
            <person name="Kiefer A.F."/>
            <person name="Nichols A."/>
            <person name="Cepeda A.J."/>
            <person name="Yan W."/>
            <person name="Fan B."/>
            <person name="Jiang Y."/>
            <person name="Adhikari A."/>
            <person name="Zheng C.-J."/>
            <person name="Schuster L."/>
            <person name="Cowan T.M."/>
            <person name="Smanski M.J."/>
            <person name="Chevrette M.G."/>
            <person name="De Carvalho L.P.S."/>
            <person name="Shen B."/>
        </authorList>
    </citation>
    <scope>NUCLEOTIDE SEQUENCE [LARGE SCALE GENOMIC DNA]</scope>
    <source>
        <strain evidence="1 2">NPDC006488</strain>
    </source>
</reference>
<evidence type="ECO:0000313" key="2">
    <source>
        <dbReference type="Proteomes" id="UP001601303"/>
    </source>
</evidence>
<proteinExistence type="predicted"/>
<sequence>MRITPAEAALIGTSIGATATFCAAWLTQRVTTKRDHERRIWDRRVDTYAELMRTVHTFARMRAEAQLTAELPQSEERKAEAHNAAVTLVARIELYSSEPLRLACERSFEGIDKWQEAWEDWHNQGADIRLASRADKLWRKFAERVKGSQEADRDLLDLLLEDVHGRQEEPEQRSGRRLLGVQLTLTTANSSASWETFLRKRQPTETDQD</sequence>